<dbReference type="HOGENOM" id="CLU_491782_0_0_1"/>
<evidence type="ECO:0000313" key="3">
    <source>
        <dbReference type="Proteomes" id="UP000031192"/>
    </source>
</evidence>
<sequence length="495" mass="55862">MRPHQRSTPNFNGNPGGTNAERKQRTRADSTGGQLPPAKRRNERGSPGMASLQSVCMPEEQNHDDMNWPLFGGPVAAGSISQPDIHPKLMEFLGERADIWKRPKKLKSLLEDIEEDHFDRWRSVGCQLCFVNNGVQAPDHQITRRTSAGSDKAKMILQWLDGLKLERFAGRYGRCSLCSETGKTGETCAELSAAAYFDTVDTEEYKAAWRTEIDSAKRPDGLCENKKVVRETIAALCGYDGQILGRGMARLVSEKYDIDLAVKEQATQWFEQQVEYRQNWIPQILLVFDLLVASFDLLHDRGTKRPMDSEIVNAPESEADEADDYTRDEVKKWKAIADGWKGKCSFCAGRDLSEEQIKHTLRNCNRGGKLQLAKGLGEAIYKEGFRALGGCEDCAMPRELCQAWSKQGNRWKKVPGTQCQYGTQAYDTAIGFYYSDIKYKIRLAEAMADDEDKYDAGDEEDVAAWLGQEFITETGVQSSEIMRQLAEWTQMSKKR</sequence>
<gene>
    <name evidence="2" type="ORF">MGU_11166</name>
</gene>
<organism evidence="2 3">
    <name type="scientific">Metarhizium guizhouense (strain ARSEF 977)</name>
    <dbReference type="NCBI Taxonomy" id="1276136"/>
    <lineage>
        <taxon>Eukaryota</taxon>
        <taxon>Fungi</taxon>
        <taxon>Dikarya</taxon>
        <taxon>Ascomycota</taxon>
        <taxon>Pezizomycotina</taxon>
        <taxon>Sordariomycetes</taxon>
        <taxon>Hypocreomycetidae</taxon>
        <taxon>Hypocreales</taxon>
        <taxon>Clavicipitaceae</taxon>
        <taxon>Metarhizium</taxon>
    </lineage>
</organism>
<dbReference type="AlphaFoldDB" id="A0A0B4GG86"/>
<evidence type="ECO:0000256" key="1">
    <source>
        <dbReference type="SAM" id="MobiDB-lite"/>
    </source>
</evidence>
<keyword evidence="3" id="KW-1185">Reference proteome</keyword>
<feature type="region of interest" description="Disordered" evidence="1">
    <location>
        <begin position="1"/>
        <end position="51"/>
    </location>
</feature>
<accession>A0A0B4GG86</accession>
<dbReference type="EMBL" id="AZNH01000143">
    <property type="protein sequence ID" value="KID81473.1"/>
    <property type="molecule type" value="Genomic_DNA"/>
</dbReference>
<name>A0A0B4GG86_METGA</name>
<proteinExistence type="predicted"/>
<feature type="compositionally biased region" description="Low complexity" evidence="1">
    <location>
        <begin position="8"/>
        <end position="19"/>
    </location>
</feature>
<dbReference type="Proteomes" id="UP000031192">
    <property type="component" value="Unassembled WGS sequence"/>
</dbReference>
<comment type="caution">
    <text evidence="2">The sequence shown here is derived from an EMBL/GenBank/DDBJ whole genome shotgun (WGS) entry which is preliminary data.</text>
</comment>
<reference evidence="2 3" key="1">
    <citation type="journal article" date="2014" name="Proc. Natl. Acad. Sci. U.S.A.">
        <title>Trajectory and genomic determinants of fungal-pathogen speciation and host adaptation.</title>
        <authorList>
            <person name="Hu X."/>
            <person name="Xiao G."/>
            <person name="Zheng P."/>
            <person name="Shang Y."/>
            <person name="Su Y."/>
            <person name="Zhang X."/>
            <person name="Liu X."/>
            <person name="Zhan S."/>
            <person name="St Leger R.J."/>
            <person name="Wang C."/>
        </authorList>
    </citation>
    <scope>NUCLEOTIDE SEQUENCE [LARGE SCALE GENOMIC DNA]</scope>
    <source>
        <strain evidence="2 3">ARSEF 977</strain>
    </source>
</reference>
<protein>
    <submittedName>
        <fullName evidence="2">Uncharacterized protein</fullName>
    </submittedName>
</protein>
<evidence type="ECO:0000313" key="2">
    <source>
        <dbReference type="EMBL" id="KID81473.1"/>
    </source>
</evidence>